<dbReference type="Proteomes" id="UP001145145">
    <property type="component" value="Unassembled WGS sequence"/>
</dbReference>
<reference evidence="2 3" key="1">
    <citation type="journal article" date="2023" name="Int. J. Syst. Evol. Microbiol.">
        <title>Sellimonas catena sp. nov., isolated from human faeces.</title>
        <authorList>
            <person name="Hisatomi A."/>
            <person name="Ohkuma M."/>
            <person name="Sakamoto M."/>
        </authorList>
    </citation>
    <scope>NUCLEOTIDE SEQUENCE [LARGE SCALE GENOMIC DNA]</scope>
    <source>
        <strain evidence="2 3">12EGH17</strain>
    </source>
</reference>
<name>A0A9W6FCK2_9FIRM</name>
<sequence length="73" mass="8275">MLMTDSETNTEANARHPISFLSKSVPFSSQTVSASLAAENRANRILLRNMEETHRGKKRAVEEEPKENDYIIL</sequence>
<organism evidence="2 3">
    <name type="scientific">Sellimonas catena</name>
    <dbReference type="NCBI Taxonomy" id="2994035"/>
    <lineage>
        <taxon>Bacteria</taxon>
        <taxon>Bacillati</taxon>
        <taxon>Bacillota</taxon>
        <taxon>Clostridia</taxon>
        <taxon>Lachnospirales</taxon>
        <taxon>Lachnospiraceae</taxon>
        <taxon>Sellimonas</taxon>
    </lineage>
</organism>
<dbReference type="AlphaFoldDB" id="A0A9W6FCK2"/>
<proteinExistence type="predicted"/>
<accession>A0A9W6FCK2</accession>
<evidence type="ECO:0000313" key="3">
    <source>
        <dbReference type="Proteomes" id="UP001145145"/>
    </source>
</evidence>
<evidence type="ECO:0000313" key="2">
    <source>
        <dbReference type="EMBL" id="GLG05002.1"/>
    </source>
</evidence>
<keyword evidence="3" id="KW-1185">Reference proteome</keyword>
<evidence type="ECO:0000256" key="1">
    <source>
        <dbReference type="SAM" id="MobiDB-lite"/>
    </source>
</evidence>
<feature type="region of interest" description="Disordered" evidence="1">
    <location>
        <begin position="54"/>
        <end position="73"/>
    </location>
</feature>
<comment type="caution">
    <text evidence="2">The sequence shown here is derived from an EMBL/GenBank/DDBJ whole genome shotgun (WGS) entry which is preliminary data.</text>
</comment>
<dbReference type="EMBL" id="BSBO01000022">
    <property type="protein sequence ID" value="GLG05002.1"/>
    <property type="molecule type" value="Genomic_DNA"/>
</dbReference>
<gene>
    <name evidence="2" type="ORF">Selli1_21760</name>
</gene>
<protein>
    <submittedName>
        <fullName evidence="2">Uncharacterized protein</fullName>
    </submittedName>
</protein>